<protein>
    <submittedName>
        <fullName evidence="2">RNA polymerase subunit sigma</fullName>
    </submittedName>
</protein>
<dbReference type="Gene3D" id="1.10.10.10">
    <property type="entry name" value="Winged helix-like DNA-binding domain superfamily/Winged helix DNA-binding domain"/>
    <property type="match status" value="1"/>
</dbReference>
<evidence type="ECO:0000259" key="1">
    <source>
        <dbReference type="Pfam" id="PF04545"/>
    </source>
</evidence>
<dbReference type="InterPro" id="IPR036388">
    <property type="entry name" value="WH-like_DNA-bd_sf"/>
</dbReference>
<comment type="caution">
    <text evidence="2">The sequence shown here is derived from an EMBL/GenBank/DDBJ whole genome shotgun (WGS) entry which is preliminary data.</text>
</comment>
<sequence>MRSEENGTLNESDLFGDTNSDLMSNLKKITDWKKTHGKGNEGPFLVLYDSKMPIGIKQAVNRLNAFTYDNLPMDEIGFSTELFESLENLDDYISIEDSDSDEDEEPIQLDNFPLALSSAICDLDEREYKIFNERFLMEEPRSFEAIGGDLGVTRERIRQIEKNLRDRMQPVFDEFSIDEKLSSLFTNDKKFIRSSRLNTVFPEFEKYLPNSTTPVKWVLRNYCRFTYEEKDGWLATPSILEAKRLFKDRLGKQASQHGVFDKDALLAFKTYDDELADIIDWAKYCGITFYKDHLILCSNIGEYAEAILEIENQPMSTEELQAIVDPNTSAKGFRQKLYKSRSAIRTDVRMWGLRDWGLDEYNSIEQTITDMLNAHDGSMQYDALIDELLDRYSFSKSSLWAKLNEGPFSVRENVVFLGRSSNGAKSSVDPYSAAKLFRLDKGWAFRFTVTQRLKDGSGFYATKAIANILHLKPGDVKHLSSPIGLQRIAWTSSVITIGTIRRFIVEGVVNVGQEAFCLFNDDESFSIIPMRTVGKSDIRDALALACLPATGDVDLARHYLASAIGLPSNATFRDLIQKYKERGDSDISQCLATYSE</sequence>
<reference evidence="2 3" key="1">
    <citation type="submission" date="2016-07" db="EMBL/GenBank/DDBJ databases">
        <title>Draft Genome Sequence of Bifidobacterium adolescentis strain Km 4.</title>
        <authorList>
            <person name="Danilenko V.N."/>
        </authorList>
    </citation>
    <scope>NUCLEOTIDE SEQUENCE [LARGE SCALE GENOMIC DNA]</scope>
    <source>
        <strain evidence="2 3">Km 4</strain>
    </source>
</reference>
<dbReference type="RefSeq" id="WP_070122674.1">
    <property type="nucleotide sequence ID" value="NZ_JBBNKV010000010.1"/>
</dbReference>
<dbReference type="Proteomes" id="UP000175684">
    <property type="component" value="Unassembled WGS sequence"/>
</dbReference>
<evidence type="ECO:0000313" key="3">
    <source>
        <dbReference type="Proteomes" id="UP000175684"/>
    </source>
</evidence>
<evidence type="ECO:0000313" key="2">
    <source>
        <dbReference type="EMBL" id="OFA34847.1"/>
    </source>
</evidence>
<gene>
    <name evidence="2" type="ORF">BBK15_06640</name>
</gene>
<dbReference type="GO" id="GO:0003700">
    <property type="term" value="F:DNA-binding transcription factor activity"/>
    <property type="evidence" value="ECO:0007669"/>
    <property type="project" value="InterPro"/>
</dbReference>
<name>A0A1E7XZU3_BIFAD</name>
<dbReference type="InterPro" id="IPR000943">
    <property type="entry name" value="RNA_pol_sigma70"/>
</dbReference>
<proteinExistence type="predicted"/>
<dbReference type="AlphaFoldDB" id="A0A1E7XZU3"/>
<dbReference type="GO" id="GO:0006352">
    <property type="term" value="P:DNA-templated transcription initiation"/>
    <property type="evidence" value="ECO:0007669"/>
    <property type="project" value="InterPro"/>
</dbReference>
<dbReference type="EMBL" id="MAXD01000004">
    <property type="protein sequence ID" value="OFA34847.1"/>
    <property type="molecule type" value="Genomic_DNA"/>
</dbReference>
<feature type="domain" description="RNA polymerase sigma-70 region 4" evidence="1">
    <location>
        <begin position="122"/>
        <end position="163"/>
    </location>
</feature>
<dbReference type="InterPro" id="IPR013324">
    <property type="entry name" value="RNA_pol_sigma_r3/r4-like"/>
</dbReference>
<dbReference type="PRINTS" id="PR00046">
    <property type="entry name" value="SIGMA70FCT"/>
</dbReference>
<dbReference type="Pfam" id="PF04545">
    <property type="entry name" value="Sigma70_r4"/>
    <property type="match status" value="1"/>
</dbReference>
<organism evidence="2 3">
    <name type="scientific">Bifidobacterium adolescentis</name>
    <dbReference type="NCBI Taxonomy" id="1680"/>
    <lineage>
        <taxon>Bacteria</taxon>
        <taxon>Bacillati</taxon>
        <taxon>Actinomycetota</taxon>
        <taxon>Actinomycetes</taxon>
        <taxon>Bifidobacteriales</taxon>
        <taxon>Bifidobacteriaceae</taxon>
        <taxon>Bifidobacterium</taxon>
    </lineage>
</organism>
<dbReference type="SUPFAM" id="SSF88659">
    <property type="entry name" value="Sigma3 and sigma4 domains of RNA polymerase sigma factors"/>
    <property type="match status" value="1"/>
</dbReference>
<dbReference type="InterPro" id="IPR007630">
    <property type="entry name" value="RNA_pol_sigma70_r4"/>
</dbReference>
<dbReference type="OrthoDB" id="3928741at2"/>
<accession>A0A1E7XZU3</accession>